<feature type="transmembrane region" description="Helical" evidence="7">
    <location>
        <begin position="21"/>
        <end position="41"/>
    </location>
</feature>
<evidence type="ECO:0000256" key="1">
    <source>
        <dbReference type="ARBA" id="ARBA00007039"/>
    </source>
</evidence>
<protein>
    <recommendedName>
        <fullName evidence="6">ATP-dependent Clp protease proteolytic subunit</fullName>
    </recommendedName>
</protein>
<evidence type="ECO:0000256" key="2">
    <source>
        <dbReference type="ARBA" id="ARBA00022490"/>
    </source>
</evidence>
<dbReference type="Gene3D" id="3.90.226.10">
    <property type="entry name" value="2-enoyl-CoA Hydratase, Chain A, domain 1"/>
    <property type="match status" value="1"/>
</dbReference>
<accession>A0A1M7GB79</accession>
<evidence type="ECO:0000256" key="7">
    <source>
        <dbReference type="SAM" id="Phobius"/>
    </source>
</evidence>
<dbReference type="PANTHER" id="PTHR10381">
    <property type="entry name" value="ATP-DEPENDENT CLP PROTEASE PROTEOLYTIC SUBUNIT"/>
    <property type="match status" value="1"/>
</dbReference>
<dbReference type="InterPro" id="IPR023562">
    <property type="entry name" value="ClpP/TepA"/>
</dbReference>
<dbReference type="Proteomes" id="UP000184394">
    <property type="component" value="Unassembled WGS sequence"/>
</dbReference>
<dbReference type="GO" id="GO:0004176">
    <property type="term" value="F:ATP-dependent peptidase activity"/>
    <property type="evidence" value="ECO:0007669"/>
    <property type="project" value="InterPro"/>
</dbReference>
<evidence type="ECO:0000256" key="6">
    <source>
        <dbReference type="RuleBase" id="RU003567"/>
    </source>
</evidence>
<dbReference type="PANTHER" id="PTHR10381:SF70">
    <property type="entry name" value="ATP-DEPENDENT CLP PROTEASE PROTEOLYTIC SUBUNIT"/>
    <property type="match status" value="1"/>
</dbReference>
<dbReference type="InterPro" id="IPR029045">
    <property type="entry name" value="ClpP/crotonase-like_dom_sf"/>
</dbReference>
<name>A0A1M7GB79_RUMFL</name>
<keyword evidence="7" id="KW-1133">Transmembrane helix</keyword>
<evidence type="ECO:0000256" key="3">
    <source>
        <dbReference type="ARBA" id="ARBA00022670"/>
    </source>
</evidence>
<dbReference type="PRINTS" id="PR00127">
    <property type="entry name" value="CLPPROTEASEP"/>
</dbReference>
<dbReference type="AlphaFoldDB" id="A0A1M7GB79"/>
<dbReference type="OrthoDB" id="1665128at2"/>
<keyword evidence="4" id="KW-0378">Hydrolase</keyword>
<dbReference type="InterPro" id="IPR001907">
    <property type="entry name" value="ClpP"/>
</dbReference>
<evidence type="ECO:0000313" key="9">
    <source>
        <dbReference type="Proteomes" id="UP000184394"/>
    </source>
</evidence>
<evidence type="ECO:0000256" key="4">
    <source>
        <dbReference type="ARBA" id="ARBA00022801"/>
    </source>
</evidence>
<reference evidence="8 9" key="1">
    <citation type="submission" date="2016-11" db="EMBL/GenBank/DDBJ databases">
        <authorList>
            <person name="Jaros S."/>
            <person name="Januszkiewicz K."/>
            <person name="Wedrychowicz H."/>
        </authorList>
    </citation>
    <scope>NUCLEOTIDE SEQUENCE [LARGE SCALE GENOMIC DNA]</scope>
    <source>
        <strain evidence="8 9">Y1</strain>
    </source>
</reference>
<evidence type="ECO:0000313" key="8">
    <source>
        <dbReference type="EMBL" id="SHM13446.1"/>
    </source>
</evidence>
<comment type="similarity">
    <text evidence="1 6">Belongs to the peptidase S14 family.</text>
</comment>
<dbReference type="SUPFAM" id="SSF52096">
    <property type="entry name" value="ClpP/crotonase"/>
    <property type="match status" value="1"/>
</dbReference>
<organism evidence="8 9">
    <name type="scientific">Ruminococcus flavefaciens</name>
    <dbReference type="NCBI Taxonomy" id="1265"/>
    <lineage>
        <taxon>Bacteria</taxon>
        <taxon>Bacillati</taxon>
        <taxon>Bacillota</taxon>
        <taxon>Clostridia</taxon>
        <taxon>Eubacteriales</taxon>
        <taxon>Oscillospiraceae</taxon>
        <taxon>Ruminococcus</taxon>
    </lineage>
</organism>
<keyword evidence="7" id="KW-0812">Transmembrane</keyword>
<keyword evidence="5" id="KW-0720">Serine protease</keyword>
<evidence type="ECO:0000256" key="5">
    <source>
        <dbReference type="ARBA" id="ARBA00022825"/>
    </source>
</evidence>
<dbReference type="CDD" id="cd07017">
    <property type="entry name" value="S14_ClpP_2"/>
    <property type="match status" value="1"/>
</dbReference>
<dbReference type="GO" id="GO:0009368">
    <property type="term" value="C:endopeptidase Clp complex"/>
    <property type="evidence" value="ECO:0007669"/>
    <property type="project" value="TreeGrafter"/>
</dbReference>
<sequence>MIYNDIVERESGMNKDNTMSVLFILIFIGKGGWYNGLRLLIALNRDGNNLGPCCIKSSYAKQQDQKGKVINMSDSYNTNNMLPKNVMIEDCKGNRDTEIITHQFKNGRLFLVGTIDQRMAVDFISAMLVLAEEQKDVEIIIDSPGGEVSAGLMIYDILKSYKYKITMYCTGFAASMAALILAGGQKGRRFILPHSQVMIHEPLISSGFGGSATSIEKTAQSILETKAVLNKILAEHTGRSVNEINKATKDDNFMTSEEAVQFGICDEIRSIF</sequence>
<dbReference type="GO" id="GO:0004252">
    <property type="term" value="F:serine-type endopeptidase activity"/>
    <property type="evidence" value="ECO:0007669"/>
    <property type="project" value="InterPro"/>
</dbReference>
<keyword evidence="2" id="KW-0963">Cytoplasm</keyword>
<dbReference type="GO" id="GO:0006515">
    <property type="term" value="P:protein quality control for misfolded or incompletely synthesized proteins"/>
    <property type="evidence" value="ECO:0007669"/>
    <property type="project" value="TreeGrafter"/>
</dbReference>
<keyword evidence="3 8" id="KW-0645">Protease</keyword>
<proteinExistence type="inferred from homology"/>
<dbReference type="EMBL" id="FRCT01000001">
    <property type="protein sequence ID" value="SHM13446.1"/>
    <property type="molecule type" value="Genomic_DNA"/>
</dbReference>
<dbReference type="GO" id="GO:0051117">
    <property type="term" value="F:ATPase binding"/>
    <property type="evidence" value="ECO:0007669"/>
    <property type="project" value="TreeGrafter"/>
</dbReference>
<gene>
    <name evidence="8" type="ORF">SAMN04487860_101183</name>
</gene>
<dbReference type="Pfam" id="PF00574">
    <property type="entry name" value="CLP_protease"/>
    <property type="match status" value="1"/>
</dbReference>
<keyword evidence="7" id="KW-0472">Membrane</keyword>